<dbReference type="EMBL" id="LAZR01000215">
    <property type="protein sequence ID" value="KKN81375.1"/>
    <property type="molecule type" value="Genomic_DNA"/>
</dbReference>
<dbReference type="AlphaFoldDB" id="A0A0F9TJJ5"/>
<reference evidence="2" key="1">
    <citation type="journal article" date="2015" name="Nature">
        <title>Complex archaea that bridge the gap between prokaryotes and eukaryotes.</title>
        <authorList>
            <person name="Spang A."/>
            <person name="Saw J.H."/>
            <person name="Jorgensen S.L."/>
            <person name="Zaremba-Niedzwiedzka K."/>
            <person name="Martijn J."/>
            <person name="Lind A.E."/>
            <person name="van Eijk R."/>
            <person name="Schleper C."/>
            <person name="Guy L."/>
            <person name="Ettema T.J."/>
        </authorList>
    </citation>
    <scope>NUCLEOTIDE SEQUENCE</scope>
</reference>
<gene>
    <name evidence="2" type="ORF">LCGC14_0319880</name>
</gene>
<proteinExistence type="predicted"/>
<accession>A0A0F9TJJ5</accession>
<comment type="caution">
    <text evidence="2">The sequence shown here is derived from an EMBL/GenBank/DDBJ whole genome shotgun (WGS) entry which is preliminary data.</text>
</comment>
<feature type="compositionally biased region" description="Basic and acidic residues" evidence="1">
    <location>
        <begin position="13"/>
        <end position="24"/>
    </location>
</feature>
<organism evidence="2">
    <name type="scientific">marine sediment metagenome</name>
    <dbReference type="NCBI Taxonomy" id="412755"/>
    <lineage>
        <taxon>unclassified sequences</taxon>
        <taxon>metagenomes</taxon>
        <taxon>ecological metagenomes</taxon>
    </lineage>
</organism>
<name>A0A0F9TJJ5_9ZZZZ</name>
<evidence type="ECO:0000313" key="2">
    <source>
        <dbReference type="EMBL" id="KKN81375.1"/>
    </source>
</evidence>
<evidence type="ECO:0000256" key="1">
    <source>
        <dbReference type="SAM" id="MobiDB-lite"/>
    </source>
</evidence>
<protein>
    <submittedName>
        <fullName evidence="2">Uncharacterized protein</fullName>
    </submittedName>
</protein>
<feature type="region of interest" description="Disordered" evidence="1">
    <location>
        <begin position="1"/>
        <end position="24"/>
    </location>
</feature>
<sequence length="82" mass="9401">MSSKAEFAAAMVEHNEAHPQRSSERHWSMAGFEFNYERRDPKHHWGRFGGGWDYRLGIDVGGSTVIVNLLVASVQITRKDKR</sequence>